<dbReference type="InterPro" id="IPR008181">
    <property type="entry name" value="dUTPase"/>
</dbReference>
<dbReference type="KEGG" id="awo:Awo_c14430"/>
<evidence type="ECO:0000256" key="4">
    <source>
        <dbReference type="ARBA" id="ARBA00047686"/>
    </source>
</evidence>
<dbReference type="OrthoDB" id="9809956at2"/>
<evidence type="ECO:0000256" key="1">
    <source>
        <dbReference type="ARBA" id="ARBA00006581"/>
    </source>
</evidence>
<comment type="caution">
    <text evidence="5">Lacks conserved residue(s) required for the propagation of feature annotation.</text>
</comment>
<evidence type="ECO:0000259" key="6">
    <source>
        <dbReference type="Pfam" id="PF00692"/>
    </source>
</evidence>
<comment type="cofactor">
    <cofactor evidence="5">
        <name>Mg(2+)</name>
        <dbReference type="ChEBI" id="CHEBI:18420"/>
    </cofactor>
</comment>
<dbReference type="PANTHER" id="PTHR11241">
    <property type="entry name" value="DEOXYURIDINE 5'-TRIPHOSPHATE NUCLEOTIDOHYDROLASE"/>
    <property type="match status" value="1"/>
</dbReference>
<dbReference type="SUPFAM" id="SSF51283">
    <property type="entry name" value="dUTPase-like"/>
    <property type="match status" value="1"/>
</dbReference>
<dbReference type="PANTHER" id="PTHR11241:SF0">
    <property type="entry name" value="DEOXYURIDINE 5'-TRIPHOSPHATE NUCLEOTIDOHYDROLASE"/>
    <property type="match status" value="1"/>
</dbReference>
<sequence>MNNKIFLKIKKLSDEAVVPKYAHKGDAGMDLFSVEELLLKSGDSELIKTGISIELPENTEAQVRPRSGLALKHGITVLNTPGTIDYEYRGEIGVILINHGKDDYQIQKGDRIAQLVVKPVLVVEIQEVTELSETTRSNSGFGSSGK</sequence>
<dbReference type="NCBIfam" id="TIGR00576">
    <property type="entry name" value="dut"/>
    <property type="match status" value="1"/>
</dbReference>
<dbReference type="GO" id="GO:0046081">
    <property type="term" value="P:dUTP catabolic process"/>
    <property type="evidence" value="ECO:0007669"/>
    <property type="project" value="InterPro"/>
</dbReference>
<feature type="binding site" evidence="5">
    <location>
        <begin position="66"/>
        <end position="68"/>
    </location>
    <ligand>
        <name>substrate</name>
    </ligand>
</feature>
<name>H6LFT8_ACEWD</name>
<dbReference type="HOGENOM" id="CLU_068508_1_2_9"/>
<dbReference type="InterPro" id="IPR029054">
    <property type="entry name" value="dUTPase-like"/>
</dbReference>
<proteinExistence type="inferred from homology"/>
<evidence type="ECO:0000313" key="7">
    <source>
        <dbReference type="EMBL" id="AFA48226.1"/>
    </source>
</evidence>
<dbReference type="Gene3D" id="2.70.40.10">
    <property type="match status" value="1"/>
</dbReference>
<comment type="pathway">
    <text evidence="5">Pyrimidine metabolism; dUMP biosynthesis; dUMP from dCTP (dUTP route): step 2/2.</text>
</comment>
<comment type="catalytic activity">
    <reaction evidence="4 5">
        <text>dUTP + H2O = dUMP + diphosphate + H(+)</text>
        <dbReference type="Rhea" id="RHEA:10248"/>
        <dbReference type="ChEBI" id="CHEBI:15377"/>
        <dbReference type="ChEBI" id="CHEBI:15378"/>
        <dbReference type="ChEBI" id="CHEBI:33019"/>
        <dbReference type="ChEBI" id="CHEBI:61555"/>
        <dbReference type="ChEBI" id="CHEBI:246422"/>
        <dbReference type="EC" id="3.6.1.23"/>
    </reaction>
</comment>
<dbReference type="Proteomes" id="UP000007177">
    <property type="component" value="Chromosome"/>
</dbReference>
<dbReference type="InterPro" id="IPR036157">
    <property type="entry name" value="dUTPase-like_sf"/>
</dbReference>
<feature type="domain" description="dUTPase-like" evidence="6">
    <location>
        <begin position="15"/>
        <end position="145"/>
    </location>
</feature>
<dbReference type="eggNOG" id="COG0756">
    <property type="taxonomic scope" value="Bacteria"/>
</dbReference>
<dbReference type="Pfam" id="PF00692">
    <property type="entry name" value="dUTPase"/>
    <property type="match status" value="1"/>
</dbReference>
<feature type="binding site" evidence="5">
    <location>
        <begin position="83"/>
        <end position="85"/>
    </location>
    <ligand>
        <name>substrate</name>
    </ligand>
</feature>
<dbReference type="GO" id="GO:0006226">
    <property type="term" value="P:dUMP biosynthetic process"/>
    <property type="evidence" value="ECO:0007669"/>
    <property type="project" value="UniProtKB-UniRule"/>
</dbReference>
<accession>H6LFT8</accession>
<evidence type="ECO:0000256" key="2">
    <source>
        <dbReference type="ARBA" id="ARBA00022801"/>
    </source>
</evidence>
<dbReference type="STRING" id="931626.Awo_c14430"/>
<feature type="binding site" evidence="5">
    <location>
        <position position="79"/>
    </location>
    <ligand>
        <name>substrate</name>
    </ligand>
</feature>
<evidence type="ECO:0000256" key="5">
    <source>
        <dbReference type="HAMAP-Rule" id="MF_00116"/>
    </source>
</evidence>
<keyword evidence="8" id="KW-1185">Reference proteome</keyword>
<keyword evidence="5" id="KW-0479">Metal-binding</keyword>
<keyword evidence="2 5" id="KW-0378">Hydrolase</keyword>
<reference evidence="8" key="1">
    <citation type="submission" date="2011-07" db="EMBL/GenBank/DDBJ databases">
        <title>Complete genome sequence of Acetobacterium woodii.</title>
        <authorList>
            <person name="Poehlein A."/>
            <person name="Schmidt S."/>
            <person name="Kaster A.-K."/>
            <person name="Goenrich M."/>
            <person name="Vollmers J."/>
            <person name="Thuermer A."/>
            <person name="Gottschalk G."/>
            <person name="Thauer R.K."/>
            <person name="Daniel R."/>
            <person name="Mueller V."/>
        </authorList>
    </citation>
    <scope>NUCLEOTIDE SEQUENCE [LARGE SCALE GENOMIC DNA]</scope>
    <source>
        <strain evidence="8">ATCC 29683 / DSM 1030 / JCM 2381 / KCTC 1655 / WB1</strain>
    </source>
</reference>
<dbReference type="EMBL" id="CP002987">
    <property type="protein sequence ID" value="AFA48226.1"/>
    <property type="molecule type" value="Genomic_DNA"/>
</dbReference>
<evidence type="ECO:0000313" key="8">
    <source>
        <dbReference type="Proteomes" id="UP000007177"/>
    </source>
</evidence>
<dbReference type="NCBIfam" id="NF001862">
    <property type="entry name" value="PRK00601.1"/>
    <property type="match status" value="1"/>
</dbReference>
<dbReference type="RefSeq" id="WP_014355829.1">
    <property type="nucleotide sequence ID" value="NC_016894.1"/>
</dbReference>
<comment type="function">
    <text evidence="5">This enzyme is involved in nucleotide metabolism: it produces dUMP, the immediate precursor of thymidine nucleotides and it decreases the intracellular concentration of dUTP so that uracil cannot be incorporated into DNA.</text>
</comment>
<reference evidence="7 8" key="2">
    <citation type="journal article" date="2012" name="PLoS ONE">
        <title>An ancient pathway combining carbon dioxide fixation with the generation and utilization of a sodium ion gradient for ATP synthesis.</title>
        <authorList>
            <person name="Poehlein A."/>
            <person name="Schmidt S."/>
            <person name="Kaster A.K."/>
            <person name="Goenrich M."/>
            <person name="Vollmers J."/>
            <person name="Thurmer A."/>
            <person name="Bertsch J."/>
            <person name="Schuchmann K."/>
            <person name="Voigt B."/>
            <person name="Hecker M."/>
            <person name="Daniel R."/>
            <person name="Thauer R.K."/>
            <person name="Gottschalk G."/>
            <person name="Muller V."/>
        </authorList>
    </citation>
    <scope>NUCLEOTIDE SEQUENCE [LARGE SCALE GENOMIC DNA]</scope>
    <source>
        <strain evidence="8">ATCC 29683 / DSM 1030 / JCM 2381 / KCTC 1655 / WB1</strain>
    </source>
</reference>
<dbReference type="AlphaFoldDB" id="H6LFT8"/>
<dbReference type="EC" id="3.6.1.23" evidence="5"/>
<gene>
    <name evidence="7" type="primary">dut1</name>
    <name evidence="5" type="synonym">dut</name>
    <name evidence="7" type="ordered locus">Awo_c14430</name>
</gene>
<keyword evidence="3 5" id="KW-0546">Nucleotide metabolism</keyword>
<dbReference type="GO" id="GO:0004170">
    <property type="term" value="F:dUTP diphosphatase activity"/>
    <property type="evidence" value="ECO:0007669"/>
    <property type="project" value="UniProtKB-UniRule"/>
</dbReference>
<evidence type="ECO:0000256" key="3">
    <source>
        <dbReference type="ARBA" id="ARBA00023080"/>
    </source>
</evidence>
<comment type="similarity">
    <text evidence="1 5">Belongs to the dUTPase family.</text>
</comment>
<protein>
    <recommendedName>
        <fullName evidence="5">Deoxyuridine 5'-triphosphate nucleotidohydrolase</fullName>
        <shortName evidence="5">dUTPase</shortName>
        <ecNumber evidence="5">3.6.1.23</ecNumber>
    </recommendedName>
    <alternativeName>
        <fullName evidence="5">dUTP pyrophosphatase</fullName>
    </alternativeName>
</protein>
<dbReference type="InterPro" id="IPR033704">
    <property type="entry name" value="dUTPase_trimeric"/>
</dbReference>
<dbReference type="UniPathway" id="UPA00610">
    <property type="reaction ID" value="UER00666"/>
</dbReference>
<dbReference type="CDD" id="cd07557">
    <property type="entry name" value="trimeric_dUTPase"/>
    <property type="match status" value="1"/>
</dbReference>
<organism evidence="7 8">
    <name type="scientific">Acetobacterium woodii (strain ATCC 29683 / DSM 1030 / JCM 2381 / KCTC 1655 / WB1)</name>
    <dbReference type="NCBI Taxonomy" id="931626"/>
    <lineage>
        <taxon>Bacteria</taxon>
        <taxon>Bacillati</taxon>
        <taxon>Bacillota</taxon>
        <taxon>Clostridia</taxon>
        <taxon>Eubacteriales</taxon>
        <taxon>Eubacteriaceae</taxon>
        <taxon>Acetobacterium</taxon>
    </lineage>
</organism>
<dbReference type="HAMAP" id="MF_00116">
    <property type="entry name" value="dUTPase_bact"/>
    <property type="match status" value="1"/>
</dbReference>
<keyword evidence="5" id="KW-0460">Magnesium</keyword>
<dbReference type="GO" id="GO:0000287">
    <property type="term" value="F:magnesium ion binding"/>
    <property type="evidence" value="ECO:0007669"/>
    <property type="project" value="UniProtKB-UniRule"/>
</dbReference>